<dbReference type="EMBL" id="CP065673">
    <property type="protein sequence ID" value="QPS21190.1"/>
    <property type="molecule type" value="Genomic_DNA"/>
</dbReference>
<evidence type="ECO:0000313" key="7">
    <source>
        <dbReference type="Proteomes" id="UP000248897"/>
    </source>
</evidence>
<dbReference type="GO" id="GO:0000976">
    <property type="term" value="F:transcription cis-regulatory region binding"/>
    <property type="evidence" value="ECO:0007669"/>
    <property type="project" value="TreeGrafter"/>
</dbReference>
<feature type="domain" description="HTH tetR-type" evidence="4">
    <location>
        <begin position="20"/>
        <end position="80"/>
    </location>
</feature>
<keyword evidence="8" id="KW-1185">Reference proteome</keyword>
<dbReference type="EMBL" id="LS483469">
    <property type="protein sequence ID" value="SQI38134.1"/>
    <property type="molecule type" value="Genomic_DNA"/>
</dbReference>
<dbReference type="Pfam" id="PF00440">
    <property type="entry name" value="TetR_N"/>
    <property type="match status" value="1"/>
</dbReference>
<accession>A0A2X4XN84</accession>
<dbReference type="SUPFAM" id="SSF48498">
    <property type="entry name" value="Tetracyclin repressor-like, C-terminal domain"/>
    <property type="match status" value="1"/>
</dbReference>
<organism evidence="6 7">
    <name type="scientific">Serratia plymuthica</name>
    <dbReference type="NCBI Taxonomy" id="82996"/>
    <lineage>
        <taxon>Bacteria</taxon>
        <taxon>Pseudomonadati</taxon>
        <taxon>Pseudomonadota</taxon>
        <taxon>Gammaproteobacteria</taxon>
        <taxon>Enterobacterales</taxon>
        <taxon>Yersiniaceae</taxon>
        <taxon>Serratia</taxon>
    </lineage>
</organism>
<dbReference type="Pfam" id="PF14246">
    <property type="entry name" value="TetR_C_7"/>
    <property type="match status" value="1"/>
</dbReference>
<dbReference type="GO" id="GO:0003700">
    <property type="term" value="F:DNA-binding transcription factor activity"/>
    <property type="evidence" value="ECO:0007669"/>
    <property type="project" value="TreeGrafter"/>
</dbReference>
<sequence>MANEKDAAPRSRGRPSAPEAELRAAAVEATLALLLTQGYAATTVDAVAKRAGMAKKTLYRFAENRDALVMQAIASWTDAFRPAFEQDAQRAAEVQPLLEQGLRAIAHHVLSVQAVGVFRLLQSEFPGREALLAAYQRNGIERGRAIVADWLQRQQQHGWLRELDCAQTSDLLLAMVMAEPLRQMALGLLPPGSDIDTRITAALTLVLPGLVRDAMAARNR</sequence>
<dbReference type="SUPFAM" id="SSF46689">
    <property type="entry name" value="Homeodomain-like"/>
    <property type="match status" value="1"/>
</dbReference>
<dbReference type="InterPro" id="IPR036271">
    <property type="entry name" value="Tet_transcr_reg_TetR-rel_C_sf"/>
</dbReference>
<evidence type="ECO:0000313" key="5">
    <source>
        <dbReference type="EMBL" id="QPS21190.1"/>
    </source>
</evidence>
<evidence type="ECO:0000256" key="2">
    <source>
        <dbReference type="PROSITE-ProRule" id="PRU00335"/>
    </source>
</evidence>
<proteinExistence type="predicted"/>
<dbReference type="PROSITE" id="PS50977">
    <property type="entry name" value="HTH_TETR_2"/>
    <property type="match status" value="1"/>
</dbReference>
<reference evidence="6 7" key="1">
    <citation type="submission" date="2018-06" db="EMBL/GenBank/DDBJ databases">
        <authorList>
            <consortium name="Pathogen Informatics"/>
            <person name="Doyle S."/>
        </authorList>
    </citation>
    <scope>NUCLEOTIDE SEQUENCE [LARGE SCALE GENOMIC DNA]</scope>
    <source>
        <strain evidence="6 7">NCTC12961</strain>
    </source>
</reference>
<dbReference type="PANTHER" id="PTHR30055">
    <property type="entry name" value="HTH-TYPE TRANSCRIPTIONAL REGULATOR RUTR"/>
    <property type="match status" value="1"/>
</dbReference>
<feature type="region of interest" description="Disordered" evidence="3">
    <location>
        <begin position="1"/>
        <end position="20"/>
    </location>
</feature>
<dbReference type="Gene3D" id="1.10.357.10">
    <property type="entry name" value="Tetracycline Repressor, domain 2"/>
    <property type="match status" value="1"/>
</dbReference>
<protein>
    <submittedName>
        <fullName evidence="6">Mycofactocin system transcriptional regulator</fullName>
    </submittedName>
    <submittedName>
        <fullName evidence="5">TetR/AcrR family transcriptional regulator</fullName>
    </submittedName>
</protein>
<dbReference type="Proteomes" id="UP000248897">
    <property type="component" value="Chromosome 1"/>
</dbReference>
<dbReference type="RefSeq" id="WP_063197682.1">
    <property type="nucleotide sequence ID" value="NZ_CAMITG010000002.1"/>
</dbReference>
<dbReference type="InterPro" id="IPR009057">
    <property type="entry name" value="Homeodomain-like_sf"/>
</dbReference>
<name>A0A2X4XN84_SERPL</name>
<dbReference type="PRINTS" id="PR00455">
    <property type="entry name" value="HTHTETR"/>
</dbReference>
<dbReference type="PANTHER" id="PTHR30055:SF223">
    <property type="entry name" value="HTH-TYPE TRANSCRIPTIONAL REGULATOR UIDR"/>
    <property type="match status" value="1"/>
</dbReference>
<evidence type="ECO:0000313" key="8">
    <source>
        <dbReference type="Proteomes" id="UP000594967"/>
    </source>
</evidence>
<dbReference type="InterPro" id="IPR050109">
    <property type="entry name" value="HTH-type_TetR-like_transc_reg"/>
</dbReference>
<dbReference type="STRING" id="82996.ADP72_00280"/>
<feature type="DNA-binding region" description="H-T-H motif" evidence="2">
    <location>
        <begin position="43"/>
        <end position="62"/>
    </location>
</feature>
<dbReference type="InterPro" id="IPR039536">
    <property type="entry name" value="TetR_C_Proteobacteria"/>
</dbReference>
<gene>
    <name evidence="5" type="ORF">I6G64_01800</name>
    <name evidence="6" type="ORF">NCTC12961_02553</name>
</gene>
<evidence type="ECO:0000256" key="3">
    <source>
        <dbReference type="SAM" id="MobiDB-lite"/>
    </source>
</evidence>
<evidence type="ECO:0000259" key="4">
    <source>
        <dbReference type="PROSITE" id="PS50977"/>
    </source>
</evidence>
<dbReference type="Proteomes" id="UP000594967">
    <property type="component" value="Chromosome"/>
</dbReference>
<keyword evidence="1 2" id="KW-0238">DNA-binding</keyword>
<evidence type="ECO:0000256" key="1">
    <source>
        <dbReference type="ARBA" id="ARBA00023125"/>
    </source>
</evidence>
<dbReference type="InterPro" id="IPR001647">
    <property type="entry name" value="HTH_TetR"/>
</dbReference>
<dbReference type="AlphaFoldDB" id="A0A2X4XN84"/>
<reference evidence="5 8" key="2">
    <citation type="submission" date="2020-12" db="EMBL/GenBank/DDBJ databases">
        <title>FDA dAtabase for Regulatory Grade micrObial Sequences (FDA-ARGOS): Supporting development and validation of Infectious Disease Dx tests.</title>
        <authorList>
            <person name="Sproer C."/>
            <person name="Gronow S."/>
            <person name="Severitt S."/>
            <person name="Schroder I."/>
            <person name="Tallon L."/>
            <person name="Sadzewicz L."/>
            <person name="Zhao X."/>
            <person name="Boylan J."/>
            <person name="Ott S."/>
            <person name="Bowen H."/>
            <person name="Vavikolanu K."/>
            <person name="Mehta A."/>
            <person name="Aluvathingal J."/>
            <person name="Nadendla S."/>
            <person name="Lowell S."/>
            <person name="Myers T."/>
            <person name="Yan Y."/>
            <person name="Sichtig H."/>
        </authorList>
    </citation>
    <scope>NUCLEOTIDE SEQUENCE [LARGE SCALE GENOMIC DNA]</scope>
    <source>
        <strain evidence="5 8">FDAARGOS_907</strain>
    </source>
</reference>
<evidence type="ECO:0000313" key="6">
    <source>
        <dbReference type="EMBL" id="SQI38134.1"/>
    </source>
</evidence>